<evidence type="ECO:0000256" key="2">
    <source>
        <dbReference type="ARBA" id="ARBA00022576"/>
    </source>
</evidence>
<dbReference type="Gene3D" id="3.40.640.10">
    <property type="entry name" value="Type I PLP-dependent aspartate aminotransferase-like (Major domain)"/>
    <property type="match status" value="1"/>
</dbReference>
<dbReference type="PANTHER" id="PTHR42790:SF4">
    <property type="entry name" value="VALINE--PYRUVATE AMINOTRANSFERASE"/>
    <property type="match status" value="1"/>
</dbReference>
<dbReference type="InterPro" id="IPR015424">
    <property type="entry name" value="PyrdxlP-dep_Trfase"/>
</dbReference>
<dbReference type="CDD" id="cd00609">
    <property type="entry name" value="AAT_like"/>
    <property type="match status" value="1"/>
</dbReference>
<dbReference type="PANTHER" id="PTHR42790">
    <property type="entry name" value="AMINOTRANSFERASE"/>
    <property type="match status" value="1"/>
</dbReference>
<evidence type="ECO:0000256" key="4">
    <source>
        <dbReference type="ARBA" id="ARBA00022898"/>
    </source>
</evidence>
<evidence type="ECO:0000256" key="3">
    <source>
        <dbReference type="ARBA" id="ARBA00022679"/>
    </source>
</evidence>
<reference evidence="7" key="1">
    <citation type="journal article" date="2019" name="Int. J. Syst. Evol. Microbiol.">
        <title>The Global Catalogue of Microorganisms (GCM) 10K type strain sequencing project: providing services to taxonomists for standard genome sequencing and annotation.</title>
        <authorList>
            <consortium name="The Broad Institute Genomics Platform"/>
            <consortium name="The Broad Institute Genome Sequencing Center for Infectious Disease"/>
            <person name="Wu L."/>
            <person name="Ma J."/>
        </authorList>
    </citation>
    <scope>NUCLEOTIDE SEQUENCE [LARGE SCALE GENOMIC DNA]</scope>
    <source>
        <strain evidence="7">JCM 17555</strain>
    </source>
</reference>
<proteinExistence type="predicted"/>
<keyword evidence="2" id="KW-0032">Aminotransferase</keyword>
<organism evidence="6 7">
    <name type="scientific">Allohahella marinimesophila</name>
    <dbReference type="NCBI Taxonomy" id="1054972"/>
    <lineage>
        <taxon>Bacteria</taxon>
        <taxon>Pseudomonadati</taxon>
        <taxon>Pseudomonadota</taxon>
        <taxon>Gammaproteobacteria</taxon>
        <taxon>Oceanospirillales</taxon>
        <taxon>Hahellaceae</taxon>
        <taxon>Allohahella</taxon>
    </lineage>
</organism>
<gene>
    <name evidence="6" type="ORF">GCM10022278_17080</name>
</gene>
<dbReference type="Proteomes" id="UP001501337">
    <property type="component" value="Unassembled WGS sequence"/>
</dbReference>
<evidence type="ECO:0000313" key="7">
    <source>
        <dbReference type="Proteomes" id="UP001501337"/>
    </source>
</evidence>
<dbReference type="InterPro" id="IPR050859">
    <property type="entry name" value="Class-I_PLP-dep_aminotransf"/>
</dbReference>
<comment type="caution">
    <text evidence="6">The sequence shown here is derived from an EMBL/GenBank/DDBJ whole genome shotgun (WGS) entry which is preliminary data.</text>
</comment>
<name>A0ABP7P4C4_9GAMM</name>
<evidence type="ECO:0000313" key="6">
    <source>
        <dbReference type="EMBL" id="GAA3959388.1"/>
    </source>
</evidence>
<dbReference type="Pfam" id="PF00155">
    <property type="entry name" value="Aminotran_1_2"/>
    <property type="match status" value="1"/>
</dbReference>
<keyword evidence="7" id="KW-1185">Reference proteome</keyword>
<protein>
    <submittedName>
        <fullName evidence="6">Valine--pyruvate transaminase</fullName>
    </submittedName>
</protein>
<keyword evidence="4" id="KW-0663">Pyridoxal phosphate</keyword>
<sequence>MARVFSSFSRRLGSGSGINRLMTDLGSAMASGDLIMMGGGNPGMIPQITAAVQKRLLEIASSDEASVRFAGIYDGPHGSISFRREMAAVLKRRYDWPLSERNIALTNGSQSAFFALFNMLAGGFDALSPESENETAARKILLPMTPEYIGYADVGVGDDMFVSVRPLIDQHAPHRFKYRIDFDSLPINDTWCDPAIGAICLSRPTNPSGNVVTDEELARLDALARRHDIPLIIDGAYGLPFPGQLYTPVEPHWNDNTILCLSLSKLGLPALRTGIVIADEAVIDALASVTAVTGLAPGSAGAAIAEPWLADDSLLDFGAEIIEPFYRSKRDLALAAFKQSFEGLNYMIHDPEGAMFLWLWLPELSVSAHELYERLKIKGVLVVPGHYFFPGLAEPWTHAEQCLRLTYSQDDEATARGIAIIAEEVRSLRS</sequence>
<keyword evidence="3" id="KW-0808">Transferase</keyword>
<feature type="domain" description="Aminotransferase class I/classII large" evidence="5">
    <location>
        <begin position="196"/>
        <end position="415"/>
    </location>
</feature>
<dbReference type="SUPFAM" id="SSF53383">
    <property type="entry name" value="PLP-dependent transferases"/>
    <property type="match status" value="1"/>
</dbReference>
<dbReference type="RefSeq" id="WP_344805295.1">
    <property type="nucleotide sequence ID" value="NZ_BAABBO010000007.1"/>
</dbReference>
<dbReference type="NCBIfam" id="NF006964">
    <property type="entry name" value="PRK09440.1-2"/>
    <property type="match status" value="1"/>
</dbReference>
<dbReference type="EMBL" id="BAABBO010000007">
    <property type="protein sequence ID" value="GAA3959388.1"/>
    <property type="molecule type" value="Genomic_DNA"/>
</dbReference>
<evidence type="ECO:0000259" key="5">
    <source>
        <dbReference type="Pfam" id="PF00155"/>
    </source>
</evidence>
<evidence type="ECO:0000256" key="1">
    <source>
        <dbReference type="ARBA" id="ARBA00001933"/>
    </source>
</evidence>
<accession>A0ABP7P4C4</accession>
<dbReference type="InterPro" id="IPR004839">
    <property type="entry name" value="Aminotransferase_I/II_large"/>
</dbReference>
<comment type="cofactor">
    <cofactor evidence="1">
        <name>pyridoxal 5'-phosphate</name>
        <dbReference type="ChEBI" id="CHEBI:597326"/>
    </cofactor>
</comment>
<dbReference type="InterPro" id="IPR015421">
    <property type="entry name" value="PyrdxlP-dep_Trfase_major"/>
</dbReference>